<comment type="caution">
    <text evidence="5">The sequence shown here is derived from an EMBL/GenBank/DDBJ whole genome shotgun (WGS) entry which is preliminary data.</text>
</comment>
<dbReference type="InterPro" id="IPR013641">
    <property type="entry name" value="KTI12/PSTK"/>
</dbReference>
<protein>
    <recommendedName>
        <fullName evidence="7">Chromatin associated protein KTI12</fullName>
    </recommendedName>
</protein>
<dbReference type="Pfam" id="PF08433">
    <property type="entry name" value="KTI12"/>
    <property type="match status" value="1"/>
</dbReference>
<accession>A0A0W4ZM08</accession>
<gene>
    <name evidence="5" type="ORF">T552_01371</name>
</gene>
<proteinExistence type="inferred from homology"/>
<dbReference type="GO" id="GO:0005524">
    <property type="term" value="F:ATP binding"/>
    <property type="evidence" value="ECO:0007669"/>
    <property type="project" value="UniProtKB-KW"/>
</dbReference>
<reference evidence="6" key="1">
    <citation type="journal article" date="2016" name="Nat. Commun.">
        <title>Genome analysis of three Pneumocystis species reveals adaptation mechanisms to life exclusively in mammalian hosts.</title>
        <authorList>
            <person name="Ma L."/>
            <person name="Chen Z."/>
            <person name="Huang D.W."/>
            <person name="Kutty G."/>
            <person name="Ishihara M."/>
            <person name="Wang H."/>
            <person name="Abouelleil A."/>
            <person name="Bishop L."/>
            <person name="Davey E."/>
            <person name="Deng R."/>
            <person name="Deng X."/>
            <person name="Fan L."/>
            <person name="Fantoni G."/>
            <person name="Fitzgerald M."/>
            <person name="Gogineni E."/>
            <person name="Goldberg J.M."/>
            <person name="Handley G."/>
            <person name="Hu X."/>
            <person name="Huber C."/>
            <person name="Jiao X."/>
            <person name="Jones K."/>
            <person name="Levin J.Z."/>
            <person name="Liu Y."/>
            <person name="Macdonald P."/>
            <person name="Melnikov A."/>
            <person name="Raley C."/>
            <person name="Sassi M."/>
            <person name="Sherman B.T."/>
            <person name="Song X."/>
            <person name="Sykes S."/>
            <person name="Tran B."/>
            <person name="Walsh L."/>
            <person name="Xia Y."/>
            <person name="Yang J."/>
            <person name="Young S."/>
            <person name="Zeng Q."/>
            <person name="Zheng X."/>
            <person name="Stephens R."/>
            <person name="Nusbaum C."/>
            <person name="Birren B.W."/>
            <person name="Azadi P."/>
            <person name="Lempicki R.A."/>
            <person name="Cuomo C.A."/>
            <person name="Kovacs J.A."/>
        </authorList>
    </citation>
    <scope>NUCLEOTIDE SEQUENCE [LARGE SCALE GENOMIC DNA]</scope>
    <source>
        <strain evidence="6">B80</strain>
    </source>
</reference>
<name>A0A0W4ZM08_PNEC8</name>
<dbReference type="GO" id="GO:0005634">
    <property type="term" value="C:nucleus"/>
    <property type="evidence" value="ECO:0007669"/>
    <property type="project" value="EnsemblFungi"/>
</dbReference>
<dbReference type="SUPFAM" id="SSF52540">
    <property type="entry name" value="P-loop containing nucleoside triphosphate hydrolases"/>
    <property type="match status" value="1"/>
</dbReference>
<dbReference type="VEuPathDB" id="FungiDB:T552_01371"/>
<keyword evidence="1" id="KW-0547">Nucleotide-binding</keyword>
<evidence type="ECO:0000256" key="1">
    <source>
        <dbReference type="ARBA" id="ARBA00022741"/>
    </source>
</evidence>
<dbReference type="OrthoDB" id="9972657at2759"/>
<dbReference type="GO" id="GO:0002098">
    <property type="term" value="P:tRNA wobble uridine modification"/>
    <property type="evidence" value="ECO:0007669"/>
    <property type="project" value="EnsemblFungi"/>
</dbReference>
<evidence type="ECO:0000256" key="3">
    <source>
        <dbReference type="ARBA" id="ARBA00025768"/>
    </source>
</evidence>
<dbReference type="EMBL" id="LFVZ01000005">
    <property type="protein sequence ID" value="KTW29420.1"/>
    <property type="molecule type" value="Genomic_DNA"/>
</dbReference>
<evidence type="ECO:0008006" key="7">
    <source>
        <dbReference type="Google" id="ProtNLM"/>
    </source>
</evidence>
<evidence type="ECO:0000256" key="4">
    <source>
        <dbReference type="ARBA" id="ARBA00063730"/>
    </source>
</evidence>
<evidence type="ECO:0000313" key="6">
    <source>
        <dbReference type="Proteomes" id="UP000054454"/>
    </source>
</evidence>
<evidence type="ECO:0000256" key="2">
    <source>
        <dbReference type="ARBA" id="ARBA00022840"/>
    </source>
</evidence>
<dbReference type="GeneID" id="28936158"/>
<dbReference type="RefSeq" id="XP_018226613.1">
    <property type="nucleotide sequence ID" value="XM_018369956.1"/>
</dbReference>
<organism evidence="5 6">
    <name type="scientific">Pneumocystis carinii (strain B80)</name>
    <name type="common">Rat pneumocystis pneumonia agent</name>
    <name type="synonym">Pneumocystis carinii f. sp. carinii</name>
    <dbReference type="NCBI Taxonomy" id="1408658"/>
    <lineage>
        <taxon>Eukaryota</taxon>
        <taxon>Fungi</taxon>
        <taxon>Dikarya</taxon>
        <taxon>Ascomycota</taxon>
        <taxon>Taphrinomycotina</taxon>
        <taxon>Pneumocystomycetes</taxon>
        <taxon>Pneumocystaceae</taxon>
        <taxon>Pneumocystis</taxon>
    </lineage>
</organism>
<dbReference type="AlphaFoldDB" id="A0A0W4ZM08"/>
<keyword evidence="6" id="KW-1185">Reference proteome</keyword>
<dbReference type="GO" id="GO:0006357">
    <property type="term" value="P:regulation of transcription by RNA polymerase II"/>
    <property type="evidence" value="ECO:0007669"/>
    <property type="project" value="EnsemblFungi"/>
</dbReference>
<sequence length="284" mass="32405">MPLVVFTGYPSSGKTQRAHELKKALYDKIELDERKPSFQVVLINDESLGIKKDVYGNATKEKAARATMYSAVGRALNKNTIVLCDGMNYIKGYRYQLYCEAKNTGTSYCVIHCGTPINICREWNCERKSLGYPPDVFEELLMRYEEPNSLAKWDSPLFTVIYSDLSSPVDSIWEILSSKKMIKPNASTIVKPLPSSDYLFELNKITQKIIDTIIENQMNHGSESEIKIDSINKSITLSNNVTLSKLQSIRHRFINLNRIQTSSKSKIQEIFIDFLNSHLNEDIK</sequence>
<dbReference type="FunFam" id="3.40.50.300:FF:000827">
    <property type="entry name" value="KTI12 chromatin-associated homolog"/>
    <property type="match status" value="1"/>
</dbReference>
<dbReference type="Gene3D" id="3.40.50.300">
    <property type="entry name" value="P-loop containing nucleotide triphosphate hydrolases"/>
    <property type="match status" value="1"/>
</dbReference>
<dbReference type="GO" id="GO:0003682">
    <property type="term" value="F:chromatin binding"/>
    <property type="evidence" value="ECO:0007669"/>
    <property type="project" value="EnsemblFungi"/>
</dbReference>
<comment type="subunit">
    <text evidence="4">Interacts with the elongator complex.</text>
</comment>
<keyword evidence="2" id="KW-0067">ATP-binding</keyword>
<dbReference type="PANTHER" id="PTHR12435">
    <property type="match status" value="1"/>
</dbReference>
<evidence type="ECO:0000313" key="5">
    <source>
        <dbReference type="EMBL" id="KTW29420.1"/>
    </source>
</evidence>
<dbReference type="InterPro" id="IPR027417">
    <property type="entry name" value="P-loop_NTPase"/>
</dbReference>
<dbReference type="Proteomes" id="UP000054454">
    <property type="component" value="Unassembled WGS sequence"/>
</dbReference>
<dbReference type="GO" id="GO:0005737">
    <property type="term" value="C:cytoplasm"/>
    <property type="evidence" value="ECO:0007669"/>
    <property type="project" value="EnsemblFungi"/>
</dbReference>
<comment type="similarity">
    <text evidence="3">Belongs to the KTI12 family.</text>
</comment>